<dbReference type="EMBL" id="DSIY01000361">
    <property type="protein sequence ID" value="HEG92812.1"/>
    <property type="molecule type" value="Genomic_DNA"/>
</dbReference>
<sequence>MFAQPRQEHQWLQKLVGEWTFEGESIGPDQQAKRQTGRERVRSLGDLWIVAEGEGDMPDGGPATWMMTLGYDPEKQRYVGTWIGSMMTHLWLYEGQLDEAGKALPLEAEGPGMTPGSTARYCDVIELVSDDHRTLTSYALGDDGEWHRFMRVDYRRVR</sequence>
<dbReference type="InterPro" id="IPR011473">
    <property type="entry name" value="DUF1579"/>
</dbReference>
<comment type="caution">
    <text evidence="1">The sequence shown here is derived from an EMBL/GenBank/DDBJ whole genome shotgun (WGS) entry which is preliminary data.</text>
</comment>
<accession>A0A831TB97</accession>
<dbReference type="Pfam" id="PF07617">
    <property type="entry name" value="DUF1579"/>
    <property type="match status" value="1"/>
</dbReference>
<proteinExistence type="predicted"/>
<organism evidence="1">
    <name type="scientific">Thermorudis peleae</name>
    <dbReference type="NCBI Taxonomy" id="1382356"/>
    <lineage>
        <taxon>Bacteria</taxon>
        <taxon>Pseudomonadati</taxon>
        <taxon>Thermomicrobiota</taxon>
        <taxon>Thermomicrobia</taxon>
        <taxon>Thermomicrobia incertae sedis</taxon>
        <taxon>Thermorudis</taxon>
    </lineage>
</organism>
<dbReference type="AlphaFoldDB" id="A0A831TB97"/>
<gene>
    <name evidence="1" type="ORF">ENP34_15460</name>
</gene>
<reference evidence="1" key="1">
    <citation type="journal article" date="2020" name="mSystems">
        <title>Genome- and Community-Level Interaction Insights into Carbon Utilization and Element Cycling Functions of Hydrothermarchaeota in Hydrothermal Sediment.</title>
        <authorList>
            <person name="Zhou Z."/>
            <person name="Liu Y."/>
            <person name="Xu W."/>
            <person name="Pan J."/>
            <person name="Luo Z.H."/>
            <person name="Li M."/>
        </authorList>
    </citation>
    <scope>NUCLEOTIDE SEQUENCE [LARGE SCALE GENOMIC DNA]</scope>
    <source>
        <strain evidence="1">SpSt-210</strain>
    </source>
</reference>
<evidence type="ECO:0000313" key="1">
    <source>
        <dbReference type="EMBL" id="HEG92812.1"/>
    </source>
</evidence>
<name>A0A831TB97_9BACT</name>
<protein>
    <submittedName>
        <fullName evidence="1">DUF1579 domain-containing protein</fullName>
    </submittedName>
</protein>